<comment type="similarity">
    <text evidence="9">Belongs to the AB hydrolase superfamily. Lipase family. Class Lip subfamily.</text>
</comment>
<dbReference type="Gene3D" id="1.10.260.130">
    <property type="match status" value="1"/>
</dbReference>
<dbReference type="PANTHER" id="PTHR34853">
    <property type="match status" value="1"/>
</dbReference>
<evidence type="ECO:0000256" key="9">
    <source>
        <dbReference type="ARBA" id="ARBA00043986"/>
    </source>
</evidence>
<dbReference type="GO" id="GO:0016042">
    <property type="term" value="P:lipid catabolic process"/>
    <property type="evidence" value="ECO:0007669"/>
    <property type="project" value="UniProtKB-KW"/>
</dbReference>
<dbReference type="AlphaFoldDB" id="A0AAF0F5W3"/>
<evidence type="ECO:0000256" key="2">
    <source>
        <dbReference type="ARBA" id="ARBA00004613"/>
    </source>
</evidence>
<evidence type="ECO:0000313" key="12">
    <source>
        <dbReference type="EMBL" id="WFD38903.1"/>
    </source>
</evidence>
<keyword evidence="5" id="KW-0378">Hydrolase</keyword>
<evidence type="ECO:0000256" key="4">
    <source>
        <dbReference type="ARBA" id="ARBA00022525"/>
    </source>
</evidence>
<keyword evidence="8" id="KW-0443">Lipid metabolism</keyword>
<comment type="catalytic activity">
    <reaction evidence="10">
        <text>a diacylglycerol + H2O = a monoacylglycerol + a fatty acid + H(+)</text>
        <dbReference type="Rhea" id="RHEA:32731"/>
        <dbReference type="ChEBI" id="CHEBI:15377"/>
        <dbReference type="ChEBI" id="CHEBI:15378"/>
        <dbReference type="ChEBI" id="CHEBI:17408"/>
        <dbReference type="ChEBI" id="CHEBI:18035"/>
        <dbReference type="ChEBI" id="CHEBI:28868"/>
    </reaction>
</comment>
<accession>A0AAF0F5W3</accession>
<dbReference type="Proteomes" id="UP001217754">
    <property type="component" value="Chromosome 3"/>
</dbReference>
<keyword evidence="13" id="KW-1185">Reference proteome</keyword>
<dbReference type="SUPFAM" id="SSF53474">
    <property type="entry name" value="alpha/beta-Hydrolases"/>
    <property type="match status" value="1"/>
</dbReference>
<dbReference type="InterPro" id="IPR005152">
    <property type="entry name" value="Lipase_secreted"/>
</dbReference>
<dbReference type="GeneID" id="85225518"/>
<protein>
    <recommendedName>
        <fullName evidence="3">triacylglycerol lipase</fullName>
        <ecNumber evidence="3">3.1.1.3</ecNumber>
    </recommendedName>
</protein>
<comment type="subcellular location">
    <subcellularLocation>
        <location evidence="2">Secreted</location>
    </subcellularLocation>
</comment>
<dbReference type="EMBL" id="CP119960">
    <property type="protein sequence ID" value="WFD38903.1"/>
    <property type="molecule type" value="Genomic_DNA"/>
</dbReference>
<name>A0AAF0F5W3_9BASI</name>
<dbReference type="Gene3D" id="3.40.50.1820">
    <property type="entry name" value="alpha/beta hydrolase"/>
    <property type="match status" value="1"/>
</dbReference>
<comment type="catalytic activity">
    <reaction evidence="1">
        <text>a triacylglycerol + H2O = a diacylglycerol + a fatty acid + H(+)</text>
        <dbReference type="Rhea" id="RHEA:12044"/>
        <dbReference type="ChEBI" id="CHEBI:15377"/>
        <dbReference type="ChEBI" id="CHEBI:15378"/>
        <dbReference type="ChEBI" id="CHEBI:17855"/>
        <dbReference type="ChEBI" id="CHEBI:18035"/>
        <dbReference type="ChEBI" id="CHEBI:28868"/>
        <dbReference type="EC" id="3.1.1.3"/>
    </reaction>
</comment>
<keyword evidence="6" id="KW-0442">Lipid degradation</keyword>
<keyword evidence="7" id="KW-0843">Virulence</keyword>
<evidence type="ECO:0000256" key="8">
    <source>
        <dbReference type="ARBA" id="ARBA00023098"/>
    </source>
</evidence>
<comment type="catalytic activity">
    <reaction evidence="11">
        <text>a monoacylglycerol + H2O = glycerol + a fatty acid + H(+)</text>
        <dbReference type="Rhea" id="RHEA:15245"/>
        <dbReference type="ChEBI" id="CHEBI:15377"/>
        <dbReference type="ChEBI" id="CHEBI:15378"/>
        <dbReference type="ChEBI" id="CHEBI:17408"/>
        <dbReference type="ChEBI" id="CHEBI:17754"/>
        <dbReference type="ChEBI" id="CHEBI:28868"/>
    </reaction>
</comment>
<evidence type="ECO:0000256" key="11">
    <source>
        <dbReference type="ARBA" id="ARBA00048461"/>
    </source>
</evidence>
<proteinExistence type="inferred from homology"/>
<dbReference type="EC" id="3.1.1.3" evidence="3"/>
<sequence length="219" mass="23176">MDSQSDIVGMGYSGGAIAGGWAASLQSAYAPELNVKGWAIGGTPSNLSATFYGLDAGLFAGFAAAGLAGVVDSYPEANDYVGSVITEEGNKALQFTREQCMGDIILGLRNVNILNQSFVSNTNNFLHADAIQGLLQTLTMGADPKLTPKAPVYMYHSVHDEVIPFAMANRTAKLCNPLWQPDILGAKLTEVFNAVSNLFGTDVGRGDQILKEHIQGGKF</sequence>
<gene>
    <name evidence="12" type="ORF">MJAP1_001869</name>
</gene>
<evidence type="ECO:0000256" key="7">
    <source>
        <dbReference type="ARBA" id="ARBA00023026"/>
    </source>
</evidence>
<dbReference type="RefSeq" id="XP_060121800.1">
    <property type="nucleotide sequence ID" value="XM_060265817.1"/>
</dbReference>
<dbReference type="InterPro" id="IPR029058">
    <property type="entry name" value="AB_hydrolase_fold"/>
</dbReference>
<dbReference type="GO" id="GO:0004806">
    <property type="term" value="F:triacylglycerol lipase activity"/>
    <property type="evidence" value="ECO:0007669"/>
    <property type="project" value="UniProtKB-EC"/>
</dbReference>
<organism evidence="12 13">
    <name type="scientific">Malassezia japonica</name>
    <dbReference type="NCBI Taxonomy" id="223818"/>
    <lineage>
        <taxon>Eukaryota</taxon>
        <taxon>Fungi</taxon>
        <taxon>Dikarya</taxon>
        <taxon>Basidiomycota</taxon>
        <taxon>Ustilaginomycotina</taxon>
        <taxon>Malasseziomycetes</taxon>
        <taxon>Malasseziales</taxon>
        <taxon>Malasseziaceae</taxon>
        <taxon>Malassezia</taxon>
    </lineage>
</organism>
<evidence type="ECO:0000256" key="10">
    <source>
        <dbReference type="ARBA" id="ARBA00047591"/>
    </source>
</evidence>
<reference evidence="12" key="1">
    <citation type="submission" date="2023-03" db="EMBL/GenBank/DDBJ databases">
        <title>Mating type loci evolution in Malassezia.</title>
        <authorList>
            <person name="Coelho M.A."/>
        </authorList>
    </citation>
    <scope>NUCLEOTIDE SEQUENCE</scope>
    <source>
        <strain evidence="12">CBS 9431</strain>
    </source>
</reference>
<evidence type="ECO:0000256" key="5">
    <source>
        <dbReference type="ARBA" id="ARBA00022801"/>
    </source>
</evidence>
<evidence type="ECO:0000256" key="3">
    <source>
        <dbReference type="ARBA" id="ARBA00013279"/>
    </source>
</evidence>
<dbReference type="GO" id="GO:0005576">
    <property type="term" value="C:extracellular region"/>
    <property type="evidence" value="ECO:0007669"/>
    <property type="project" value="UniProtKB-SubCell"/>
</dbReference>
<dbReference type="Pfam" id="PF03583">
    <property type="entry name" value="LIP"/>
    <property type="match status" value="1"/>
</dbReference>
<evidence type="ECO:0000256" key="6">
    <source>
        <dbReference type="ARBA" id="ARBA00022963"/>
    </source>
</evidence>
<dbReference type="PANTHER" id="PTHR34853:SF1">
    <property type="entry name" value="LIPASE 5"/>
    <property type="match status" value="1"/>
</dbReference>
<evidence type="ECO:0000256" key="1">
    <source>
        <dbReference type="ARBA" id="ARBA00001024"/>
    </source>
</evidence>
<keyword evidence="4" id="KW-0964">Secreted</keyword>
<evidence type="ECO:0000313" key="13">
    <source>
        <dbReference type="Proteomes" id="UP001217754"/>
    </source>
</evidence>